<evidence type="ECO:0000313" key="4">
    <source>
        <dbReference type="EMBL" id="OAQ59004.2"/>
    </source>
</evidence>
<dbReference type="Proteomes" id="UP000078397">
    <property type="component" value="Unassembled WGS sequence"/>
</dbReference>
<reference evidence="4 5" key="1">
    <citation type="journal article" date="2016" name="PLoS Pathog.">
        <title>Biosynthesis of antibiotic leucinostatins in bio-control fungus Purpureocillium lilacinum and their inhibition on phytophthora revealed by genome mining.</title>
        <authorList>
            <person name="Wang G."/>
            <person name="Liu Z."/>
            <person name="Lin R."/>
            <person name="Li E."/>
            <person name="Mao Z."/>
            <person name="Ling J."/>
            <person name="Yang Y."/>
            <person name="Yin W.B."/>
            <person name="Xie B."/>
        </authorList>
    </citation>
    <scope>NUCLEOTIDE SEQUENCE [LARGE SCALE GENOMIC DNA]</scope>
    <source>
        <strain evidence="4">170</strain>
    </source>
</reference>
<dbReference type="PANTHER" id="PTHR33481:SF1">
    <property type="entry name" value="ENDONUCLEASE_EXONUCLEASE_PHOSPHATASE DOMAIN-CONTAINING PROTEIN-RELATED"/>
    <property type="match status" value="1"/>
</dbReference>
<comment type="caution">
    <text evidence="4">The sequence shown here is derived from an EMBL/GenBank/DDBJ whole genome shotgun (WGS) entry which is preliminary data.</text>
</comment>
<protein>
    <submittedName>
        <fullName evidence="4">Endonuclease/exonuclease/phosphatase</fullName>
    </submittedName>
</protein>
<keyword evidence="4" id="KW-0378">Hydrolase</keyword>
<dbReference type="OrthoDB" id="4927418at2759"/>
<keyword evidence="4" id="KW-0540">Nuclease</keyword>
<dbReference type="GO" id="GO:0005739">
    <property type="term" value="C:mitochondrion"/>
    <property type="evidence" value="ECO:0007669"/>
    <property type="project" value="UniProtKB-SubCell"/>
</dbReference>
<dbReference type="CDD" id="cd01650">
    <property type="entry name" value="RT_nLTR_like"/>
    <property type="match status" value="1"/>
</dbReference>
<dbReference type="EMBL" id="LSBJ02000012">
    <property type="protein sequence ID" value="OAQ59004.2"/>
    <property type="molecule type" value="Genomic_DNA"/>
</dbReference>
<dbReference type="PANTHER" id="PTHR33481">
    <property type="entry name" value="REVERSE TRANSCRIPTASE"/>
    <property type="match status" value="1"/>
</dbReference>
<dbReference type="AlphaFoldDB" id="A0A179F0M6"/>
<dbReference type="PROSITE" id="PS50878">
    <property type="entry name" value="RT_POL"/>
    <property type="match status" value="1"/>
</dbReference>
<evidence type="ECO:0000259" key="3">
    <source>
        <dbReference type="PROSITE" id="PS50878"/>
    </source>
</evidence>
<dbReference type="KEGG" id="pchm:VFPPC_11502"/>
<dbReference type="GO" id="GO:0004519">
    <property type="term" value="F:endonuclease activity"/>
    <property type="evidence" value="ECO:0007669"/>
    <property type="project" value="UniProtKB-KW"/>
</dbReference>
<organism evidence="4 5">
    <name type="scientific">Pochonia chlamydosporia 170</name>
    <dbReference type="NCBI Taxonomy" id="1380566"/>
    <lineage>
        <taxon>Eukaryota</taxon>
        <taxon>Fungi</taxon>
        <taxon>Dikarya</taxon>
        <taxon>Ascomycota</taxon>
        <taxon>Pezizomycotina</taxon>
        <taxon>Sordariomycetes</taxon>
        <taxon>Hypocreomycetidae</taxon>
        <taxon>Hypocreales</taxon>
        <taxon>Clavicipitaceae</taxon>
        <taxon>Pochonia</taxon>
    </lineage>
</organism>
<name>A0A179F0M6_METCM</name>
<keyword evidence="5" id="KW-1185">Reference proteome</keyword>
<dbReference type="Pfam" id="PF00078">
    <property type="entry name" value="RVT_1"/>
    <property type="match status" value="1"/>
</dbReference>
<evidence type="ECO:0000256" key="1">
    <source>
        <dbReference type="ARBA" id="ARBA00004173"/>
    </source>
</evidence>
<sequence>MPERTVTHRLLLKNAPWTMISARVEDNLRPLPWTVDVQTQTDQLMEAKRWWTKDLTRLRRTYKFWRNQARIQRRAGRWRPDLETRAKVASKEYHDWIRKQKKAHWDEFLAEDANIWKAASYLQPSKGAMDDKVPPLKKKDGSMTKDSMEQAKELLGTFPPPLPEWIETEDRRSRRAALSMPDLTLVEIEKVLAAKPWKAPGEDGLPAMVWRRLWPVVKHRVWTLFDRSLRDGVVPHQWKSARIIPLKKPDKGDYTVAKAWRPISLLSTLGKIMEAVVAERISYAVETSGLLPANHFGARKRRSAEQALLLLQEHIYKAWWAGKVLSLISFDVKGAYNGVCKERLLQRMIARGIPGGQVRWTDAFCSGKTACVVVNGHTSERRELSRSGLPQGSPLSPILFLFFNADLVQRKINANGGSIAFVDDYTAWVTGPTADDNRADIQSIIDDALKWEARSGATFEADKSAVIHFTRTAARSSDKPI</sequence>
<keyword evidence="2" id="KW-0496">Mitochondrion</keyword>
<dbReference type="STRING" id="1380566.A0A179F0M6"/>
<keyword evidence="4" id="KW-0255">Endonuclease</keyword>
<dbReference type="SUPFAM" id="SSF56672">
    <property type="entry name" value="DNA/RNA polymerases"/>
    <property type="match status" value="1"/>
</dbReference>
<dbReference type="GO" id="GO:0004527">
    <property type="term" value="F:exonuclease activity"/>
    <property type="evidence" value="ECO:0007669"/>
    <property type="project" value="UniProtKB-KW"/>
</dbReference>
<dbReference type="RefSeq" id="XP_022283994.1">
    <property type="nucleotide sequence ID" value="XM_022428763.1"/>
</dbReference>
<dbReference type="InterPro" id="IPR043502">
    <property type="entry name" value="DNA/RNA_pol_sf"/>
</dbReference>
<gene>
    <name evidence="4" type="ORF">VFPPC_11502</name>
</gene>
<dbReference type="GeneID" id="28853664"/>
<accession>A0A179F0M6</accession>
<evidence type="ECO:0000256" key="2">
    <source>
        <dbReference type="ARBA" id="ARBA00023128"/>
    </source>
</evidence>
<dbReference type="InterPro" id="IPR000477">
    <property type="entry name" value="RT_dom"/>
</dbReference>
<feature type="domain" description="Reverse transcriptase" evidence="3">
    <location>
        <begin position="227"/>
        <end position="481"/>
    </location>
</feature>
<evidence type="ECO:0000313" key="5">
    <source>
        <dbReference type="Proteomes" id="UP000078397"/>
    </source>
</evidence>
<proteinExistence type="predicted"/>
<comment type="subcellular location">
    <subcellularLocation>
        <location evidence="1">Mitochondrion</location>
    </subcellularLocation>
</comment>